<evidence type="ECO:0000313" key="1">
    <source>
        <dbReference type="EMBL" id="CAF9939298.1"/>
    </source>
</evidence>
<feature type="non-terminal residue" evidence="1">
    <location>
        <position position="1"/>
    </location>
</feature>
<gene>
    <name evidence="1" type="ORF">HETSPECPRED_001542</name>
</gene>
<comment type="caution">
    <text evidence="1">The sequence shown here is derived from an EMBL/GenBank/DDBJ whole genome shotgun (WGS) entry which is preliminary data.</text>
</comment>
<organism evidence="1 2">
    <name type="scientific">Heterodermia speciosa</name>
    <dbReference type="NCBI Taxonomy" id="116794"/>
    <lineage>
        <taxon>Eukaryota</taxon>
        <taxon>Fungi</taxon>
        <taxon>Dikarya</taxon>
        <taxon>Ascomycota</taxon>
        <taxon>Pezizomycotina</taxon>
        <taxon>Lecanoromycetes</taxon>
        <taxon>OSLEUM clade</taxon>
        <taxon>Lecanoromycetidae</taxon>
        <taxon>Caliciales</taxon>
        <taxon>Physciaceae</taxon>
        <taxon>Heterodermia</taxon>
    </lineage>
</organism>
<dbReference type="Proteomes" id="UP000664521">
    <property type="component" value="Unassembled WGS sequence"/>
</dbReference>
<sequence>YGQPVLRKNFHSEQQLHYHEAFPHAPRASNLQHQGYIHDINDLPTWATDSLPDSKSPLPNSELNLRIASRSSLSKRQHSPGRIGRQLLRNGVVQVSTLTYIRYPEFNPRIRNVTEP</sequence>
<evidence type="ECO:0000313" key="2">
    <source>
        <dbReference type="Proteomes" id="UP000664521"/>
    </source>
</evidence>
<accession>A0A8H3J278</accession>
<keyword evidence="2" id="KW-1185">Reference proteome</keyword>
<proteinExistence type="predicted"/>
<name>A0A8H3J278_9LECA</name>
<protein>
    <submittedName>
        <fullName evidence="1">Uncharacterized protein</fullName>
    </submittedName>
</protein>
<dbReference type="AlphaFoldDB" id="A0A8H3J278"/>
<dbReference type="EMBL" id="CAJPDS010000128">
    <property type="protein sequence ID" value="CAF9939298.1"/>
    <property type="molecule type" value="Genomic_DNA"/>
</dbReference>
<reference evidence="1" key="1">
    <citation type="submission" date="2021-03" db="EMBL/GenBank/DDBJ databases">
        <authorList>
            <person name="Tagirdzhanova G."/>
        </authorList>
    </citation>
    <scope>NUCLEOTIDE SEQUENCE</scope>
</reference>